<evidence type="ECO:0000256" key="16">
    <source>
        <dbReference type="ARBA" id="ARBA00023209"/>
    </source>
</evidence>
<evidence type="ECO:0000256" key="15">
    <source>
        <dbReference type="ARBA" id="ARBA00023136"/>
    </source>
</evidence>
<comment type="pathway">
    <text evidence="4">Lipid metabolism.</text>
</comment>
<feature type="transmembrane region" description="Helical" evidence="19">
    <location>
        <begin position="264"/>
        <end position="284"/>
    </location>
</feature>
<gene>
    <name evidence="20" type="ORF">KDB89_09055</name>
</gene>
<evidence type="ECO:0000256" key="6">
    <source>
        <dbReference type="ARBA" id="ARBA00012487"/>
    </source>
</evidence>
<dbReference type="PROSITE" id="PS01315">
    <property type="entry name" value="CDS"/>
    <property type="match status" value="1"/>
</dbReference>
<proteinExistence type="inferred from homology"/>
<evidence type="ECO:0000256" key="2">
    <source>
        <dbReference type="ARBA" id="ARBA00004651"/>
    </source>
</evidence>
<feature type="transmembrane region" description="Helical" evidence="19">
    <location>
        <begin position="70"/>
        <end position="88"/>
    </location>
</feature>
<evidence type="ECO:0000313" key="20">
    <source>
        <dbReference type="EMBL" id="QXT61937.1"/>
    </source>
</evidence>
<evidence type="ECO:0000256" key="18">
    <source>
        <dbReference type="RuleBase" id="RU003938"/>
    </source>
</evidence>
<evidence type="ECO:0000256" key="11">
    <source>
        <dbReference type="ARBA" id="ARBA00022692"/>
    </source>
</evidence>
<evidence type="ECO:0000256" key="12">
    <source>
        <dbReference type="ARBA" id="ARBA00022695"/>
    </source>
</evidence>
<comment type="pathway">
    <text evidence="3 18">Phospholipid metabolism; CDP-diacylglycerol biosynthesis; CDP-diacylglycerol from sn-glycerol 3-phosphate: step 3/3.</text>
</comment>
<feature type="transmembrane region" description="Helical" evidence="19">
    <location>
        <begin position="129"/>
        <end position="149"/>
    </location>
</feature>
<dbReference type="PANTHER" id="PTHR46382">
    <property type="entry name" value="PHOSPHATIDATE CYTIDYLYLTRANSFERASE"/>
    <property type="match status" value="1"/>
</dbReference>
<keyword evidence="21" id="KW-1185">Reference proteome</keyword>
<evidence type="ECO:0000256" key="14">
    <source>
        <dbReference type="ARBA" id="ARBA00023098"/>
    </source>
</evidence>
<keyword evidence="10 18" id="KW-0808">Transferase</keyword>
<comment type="similarity">
    <text evidence="5 18">Belongs to the CDS family.</text>
</comment>
<evidence type="ECO:0000256" key="4">
    <source>
        <dbReference type="ARBA" id="ARBA00005189"/>
    </source>
</evidence>
<name>A0ABX8SHH4_9ACTN</name>
<dbReference type="EMBL" id="CP079216">
    <property type="protein sequence ID" value="QXT61937.1"/>
    <property type="molecule type" value="Genomic_DNA"/>
</dbReference>
<dbReference type="RefSeq" id="WP_219080349.1">
    <property type="nucleotide sequence ID" value="NZ_CP079216.1"/>
</dbReference>
<protein>
    <recommendedName>
        <fullName evidence="7 18">Phosphatidate cytidylyltransferase</fullName>
        <ecNumber evidence="6 18">2.7.7.41</ecNumber>
    </recommendedName>
</protein>
<evidence type="ECO:0000256" key="7">
    <source>
        <dbReference type="ARBA" id="ARBA00019373"/>
    </source>
</evidence>
<evidence type="ECO:0000256" key="3">
    <source>
        <dbReference type="ARBA" id="ARBA00005119"/>
    </source>
</evidence>
<keyword evidence="9" id="KW-0444">Lipid biosynthesis</keyword>
<reference evidence="20 21" key="1">
    <citation type="submission" date="2021-07" db="EMBL/GenBank/DDBJ databases">
        <title>complete genome sequencing of Tessaracoccus sp.J1M15.</title>
        <authorList>
            <person name="Bae J.-W."/>
            <person name="Kim D.-y."/>
        </authorList>
    </citation>
    <scope>NUCLEOTIDE SEQUENCE [LARGE SCALE GENOMIC DNA]</scope>
    <source>
        <strain evidence="20 21">J1M15</strain>
    </source>
</reference>
<feature type="transmembrane region" description="Helical" evidence="19">
    <location>
        <begin position="155"/>
        <end position="176"/>
    </location>
</feature>
<feature type="transmembrane region" description="Helical" evidence="19">
    <location>
        <begin position="94"/>
        <end position="117"/>
    </location>
</feature>
<feature type="transmembrane region" description="Helical" evidence="19">
    <location>
        <begin position="20"/>
        <end position="50"/>
    </location>
</feature>
<evidence type="ECO:0000256" key="1">
    <source>
        <dbReference type="ARBA" id="ARBA00001698"/>
    </source>
</evidence>
<keyword evidence="12 18" id="KW-0548">Nucleotidyltransferase</keyword>
<keyword evidence="17" id="KW-1208">Phospholipid metabolism</keyword>
<keyword evidence="16" id="KW-0594">Phospholipid biosynthesis</keyword>
<accession>A0ABX8SHH4</accession>
<evidence type="ECO:0000256" key="8">
    <source>
        <dbReference type="ARBA" id="ARBA00022475"/>
    </source>
</evidence>
<keyword evidence="11 18" id="KW-0812">Transmembrane</keyword>
<dbReference type="PANTHER" id="PTHR46382:SF1">
    <property type="entry name" value="PHOSPHATIDATE CYTIDYLYLTRANSFERASE"/>
    <property type="match status" value="1"/>
</dbReference>
<keyword evidence="13 19" id="KW-1133">Transmembrane helix</keyword>
<dbReference type="EC" id="2.7.7.41" evidence="6 18"/>
<keyword evidence="14" id="KW-0443">Lipid metabolism</keyword>
<organism evidence="20 21">
    <name type="scientific">Tessaracoccus palaemonis</name>
    <dbReference type="NCBI Taxonomy" id="2829499"/>
    <lineage>
        <taxon>Bacteria</taxon>
        <taxon>Bacillati</taxon>
        <taxon>Actinomycetota</taxon>
        <taxon>Actinomycetes</taxon>
        <taxon>Propionibacteriales</taxon>
        <taxon>Propionibacteriaceae</taxon>
        <taxon>Tessaracoccus</taxon>
    </lineage>
</organism>
<evidence type="ECO:0000256" key="5">
    <source>
        <dbReference type="ARBA" id="ARBA00010185"/>
    </source>
</evidence>
<evidence type="ECO:0000313" key="21">
    <source>
        <dbReference type="Proteomes" id="UP000824504"/>
    </source>
</evidence>
<evidence type="ECO:0000256" key="10">
    <source>
        <dbReference type="ARBA" id="ARBA00022679"/>
    </source>
</evidence>
<sequence length="286" mass="29810">MTDSPTHTTTPKAGRDLPAAIGVGVGIFLAVAVGLLWAPWFFVAVVALGLCLASIEIHRALLRKGMKAEVVPIAIGTVASVLGGYFFSRWDIGIVPIAWVVICLAATLLASLVARLFRGAEGFIRDVSASAFIIAYIPMLGVFMPLLMTPDDGRLRMLAVICCVIASDTGAFAVGVLTGRHKMAPAISPSKTWEGFAGGVAFSAIVGALMGVFLLGTSWWAGLVLGILCSLAGTVGDLVESLIKRDAGIKDMSNFLPGHGGVMDRLDSMLVAVPVGWLVLYLALGG</sequence>
<dbReference type="Proteomes" id="UP000824504">
    <property type="component" value="Chromosome"/>
</dbReference>
<evidence type="ECO:0000256" key="17">
    <source>
        <dbReference type="ARBA" id="ARBA00023264"/>
    </source>
</evidence>
<evidence type="ECO:0000256" key="19">
    <source>
        <dbReference type="SAM" id="Phobius"/>
    </source>
</evidence>
<comment type="catalytic activity">
    <reaction evidence="1 18">
        <text>a 1,2-diacyl-sn-glycero-3-phosphate + CTP + H(+) = a CDP-1,2-diacyl-sn-glycerol + diphosphate</text>
        <dbReference type="Rhea" id="RHEA:16229"/>
        <dbReference type="ChEBI" id="CHEBI:15378"/>
        <dbReference type="ChEBI" id="CHEBI:33019"/>
        <dbReference type="ChEBI" id="CHEBI:37563"/>
        <dbReference type="ChEBI" id="CHEBI:58332"/>
        <dbReference type="ChEBI" id="CHEBI:58608"/>
        <dbReference type="EC" id="2.7.7.41"/>
    </reaction>
</comment>
<comment type="subcellular location">
    <subcellularLocation>
        <location evidence="2">Cell membrane</location>
        <topology evidence="2">Multi-pass membrane protein</topology>
    </subcellularLocation>
</comment>
<feature type="transmembrane region" description="Helical" evidence="19">
    <location>
        <begin position="196"/>
        <end position="214"/>
    </location>
</feature>
<keyword evidence="8" id="KW-1003">Cell membrane</keyword>
<keyword evidence="15 19" id="KW-0472">Membrane</keyword>
<evidence type="ECO:0000256" key="13">
    <source>
        <dbReference type="ARBA" id="ARBA00022989"/>
    </source>
</evidence>
<dbReference type="Pfam" id="PF01148">
    <property type="entry name" value="CTP_transf_1"/>
    <property type="match status" value="1"/>
</dbReference>
<evidence type="ECO:0000256" key="9">
    <source>
        <dbReference type="ARBA" id="ARBA00022516"/>
    </source>
</evidence>
<dbReference type="GO" id="GO:0016779">
    <property type="term" value="F:nucleotidyltransferase activity"/>
    <property type="evidence" value="ECO:0007669"/>
    <property type="project" value="UniProtKB-KW"/>
</dbReference>
<dbReference type="InterPro" id="IPR000374">
    <property type="entry name" value="PC_trans"/>
</dbReference>